<proteinExistence type="predicted"/>
<evidence type="ECO:0000313" key="4">
    <source>
        <dbReference type="Proteomes" id="UP000218824"/>
    </source>
</evidence>
<sequence length="159" mass="17938">MSAADTGAIATLLRWREFQEDRAADAYGRRVEQTRQAELRSEQAQERVDEVRQAQARLLEAGALDLDRLRAVAAIEDAAWRRVQAAQAEQRDAQAAQMRAREAHVAARGDTRVARSRHDRVAAQVRDREEKRQFDLMADLFNQSKSHARATGRAGSEES</sequence>
<evidence type="ECO:0000313" key="3">
    <source>
        <dbReference type="EMBL" id="BAV96921.1"/>
    </source>
</evidence>
<evidence type="ECO:0000256" key="2">
    <source>
        <dbReference type="SAM" id="MobiDB-lite"/>
    </source>
</evidence>
<keyword evidence="1" id="KW-0175">Coiled coil</keyword>
<feature type="region of interest" description="Disordered" evidence="2">
    <location>
        <begin position="105"/>
        <end position="159"/>
    </location>
</feature>
<dbReference type="KEGG" id="lem:LEN_1434"/>
<accession>A0AAU9ADV9</accession>
<protein>
    <recommendedName>
        <fullName evidence="5">Flagellar FliJ protein</fullName>
    </recommendedName>
</protein>
<dbReference type="Proteomes" id="UP000218824">
    <property type="component" value="Chromosome"/>
</dbReference>
<feature type="coiled-coil region" evidence="1">
    <location>
        <begin position="34"/>
        <end position="61"/>
    </location>
</feature>
<evidence type="ECO:0000256" key="1">
    <source>
        <dbReference type="SAM" id="Coils"/>
    </source>
</evidence>
<dbReference type="RefSeq" id="WP_096377180.1">
    <property type="nucleotide sequence ID" value="NZ_AP014940.1"/>
</dbReference>
<evidence type="ECO:0008006" key="5">
    <source>
        <dbReference type="Google" id="ProtNLM"/>
    </source>
</evidence>
<reference evidence="3 4" key="1">
    <citation type="journal article" date="2017" name="DNA Res.">
        <title>Complete genome sequence and expression profile of the commercial lytic enzyme producer Lysobacter enzymogenes M497-1.</title>
        <authorList>
            <person name="Takami H."/>
            <person name="Toyoda A."/>
            <person name="Uchiyama I."/>
            <person name="Itoh T."/>
            <person name="Takaki Y."/>
            <person name="Arai W."/>
            <person name="Nishi S."/>
            <person name="Kawai M."/>
            <person name="Shinya K."/>
            <person name="Ikeda H."/>
        </authorList>
    </citation>
    <scope>NUCLEOTIDE SEQUENCE [LARGE SCALE GENOMIC DNA]</scope>
    <source>
        <strain evidence="3 4">M497-1</strain>
    </source>
</reference>
<dbReference type="GeneID" id="83063308"/>
<name>A0AAU9ADV9_LYSEN</name>
<dbReference type="AlphaFoldDB" id="A0AAU9ADV9"/>
<organism evidence="3 4">
    <name type="scientific">Lysobacter enzymogenes</name>
    <dbReference type="NCBI Taxonomy" id="69"/>
    <lineage>
        <taxon>Bacteria</taxon>
        <taxon>Pseudomonadati</taxon>
        <taxon>Pseudomonadota</taxon>
        <taxon>Gammaproteobacteria</taxon>
        <taxon>Lysobacterales</taxon>
        <taxon>Lysobacteraceae</taxon>
        <taxon>Lysobacter</taxon>
    </lineage>
</organism>
<dbReference type="EMBL" id="AP014940">
    <property type="protein sequence ID" value="BAV96921.1"/>
    <property type="molecule type" value="Genomic_DNA"/>
</dbReference>
<feature type="compositionally biased region" description="Basic and acidic residues" evidence="2">
    <location>
        <begin position="119"/>
        <end position="134"/>
    </location>
</feature>
<gene>
    <name evidence="3" type="ORF">LEN_1434</name>
</gene>